<keyword evidence="4" id="KW-0460">Magnesium</keyword>
<dbReference type="PANTHER" id="PTHR46470:SF2">
    <property type="entry name" value="GLYCERALDEHYDE 3-PHOSPHATE PHOSPHATASE"/>
    <property type="match status" value="1"/>
</dbReference>
<dbReference type="RefSeq" id="WP_143381187.1">
    <property type="nucleotide sequence ID" value="NZ_CP041637.1"/>
</dbReference>
<dbReference type="EMBL" id="CP041637">
    <property type="protein sequence ID" value="QDO94302.1"/>
    <property type="molecule type" value="Genomic_DNA"/>
</dbReference>
<evidence type="ECO:0000256" key="3">
    <source>
        <dbReference type="ARBA" id="ARBA00022801"/>
    </source>
</evidence>
<evidence type="ECO:0000256" key="1">
    <source>
        <dbReference type="ARBA" id="ARBA00001946"/>
    </source>
</evidence>
<protein>
    <submittedName>
        <fullName evidence="5">HAD-IA family hydrolase</fullName>
    </submittedName>
</protein>
<dbReference type="SFLD" id="SFLDG01129">
    <property type="entry name" value="C1.5:_HAD__Beta-PGM__Phosphata"/>
    <property type="match status" value="1"/>
</dbReference>
<dbReference type="SFLD" id="SFLDS00003">
    <property type="entry name" value="Haloacid_Dehalogenase"/>
    <property type="match status" value="1"/>
</dbReference>
<evidence type="ECO:0000313" key="6">
    <source>
        <dbReference type="Proteomes" id="UP000319209"/>
    </source>
</evidence>
<evidence type="ECO:0000256" key="4">
    <source>
        <dbReference type="ARBA" id="ARBA00022842"/>
    </source>
</evidence>
<evidence type="ECO:0000313" key="5">
    <source>
        <dbReference type="EMBL" id="QDO94302.1"/>
    </source>
</evidence>
<keyword evidence="2" id="KW-0479">Metal-binding</keyword>
<dbReference type="AlphaFoldDB" id="A0A516GS13"/>
<accession>A0A516GS13</accession>
<dbReference type="InterPro" id="IPR041492">
    <property type="entry name" value="HAD_2"/>
</dbReference>
<dbReference type="OrthoDB" id="9809962at2"/>
<dbReference type="Proteomes" id="UP000319209">
    <property type="component" value="Chromosome"/>
</dbReference>
<keyword evidence="6" id="KW-1185">Reference proteome</keyword>
<dbReference type="GO" id="GO:0016791">
    <property type="term" value="F:phosphatase activity"/>
    <property type="evidence" value="ECO:0007669"/>
    <property type="project" value="TreeGrafter"/>
</dbReference>
<keyword evidence="3 5" id="KW-0378">Hydrolase</keyword>
<evidence type="ECO:0000256" key="2">
    <source>
        <dbReference type="ARBA" id="ARBA00022723"/>
    </source>
</evidence>
<dbReference type="InterPro" id="IPR036412">
    <property type="entry name" value="HAD-like_sf"/>
</dbReference>
<sequence length="225" mass="25607">MAIKDKIIVVLDLDDTLYNEIDFLKSAYQEIAYMISVKSQQSSQNIYNEMIKFYTKGVNVFEAIIKLTQVKDITVETLLTTYRHHNPQITLGLTTSEILKYLKSHVYKIGLVTDGRSIQQRNKITALGLDCFLDDIIISEEFGSEKPNVNNFKFYSDKYGEAKYMYVGDNVKKDFIAPKALGWVTVCLLDNGVNIHSQNIALTAAQTPDFKIKNLSDLKQILKAM</sequence>
<dbReference type="NCBIfam" id="TIGR01549">
    <property type="entry name" value="HAD-SF-IA-v1"/>
    <property type="match status" value="1"/>
</dbReference>
<dbReference type="GO" id="GO:0044281">
    <property type="term" value="P:small molecule metabolic process"/>
    <property type="evidence" value="ECO:0007669"/>
    <property type="project" value="UniProtKB-ARBA"/>
</dbReference>
<dbReference type="PANTHER" id="PTHR46470">
    <property type="entry name" value="N-ACYLNEURAMINATE-9-PHOSPHATASE"/>
    <property type="match status" value="1"/>
</dbReference>
<dbReference type="InterPro" id="IPR023214">
    <property type="entry name" value="HAD_sf"/>
</dbReference>
<gene>
    <name evidence="5" type="ORF">FNB79_10115</name>
</gene>
<comment type="cofactor">
    <cofactor evidence="1">
        <name>Mg(2+)</name>
        <dbReference type="ChEBI" id="CHEBI:18420"/>
    </cofactor>
</comment>
<proteinExistence type="predicted"/>
<name>A0A516GS13_9FLAO</name>
<dbReference type="GO" id="GO:0046872">
    <property type="term" value="F:metal ion binding"/>
    <property type="evidence" value="ECO:0007669"/>
    <property type="project" value="UniProtKB-KW"/>
</dbReference>
<dbReference type="SUPFAM" id="SSF56784">
    <property type="entry name" value="HAD-like"/>
    <property type="match status" value="1"/>
</dbReference>
<dbReference type="Gene3D" id="3.40.50.1000">
    <property type="entry name" value="HAD superfamily/HAD-like"/>
    <property type="match status" value="1"/>
</dbReference>
<dbReference type="Gene3D" id="1.10.150.520">
    <property type="match status" value="1"/>
</dbReference>
<dbReference type="KEGG" id="fop:FNB79_10115"/>
<organism evidence="5 6">
    <name type="scientific">Formosa sediminum</name>
    <dbReference type="NCBI Taxonomy" id="2594004"/>
    <lineage>
        <taxon>Bacteria</taxon>
        <taxon>Pseudomonadati</taxon>
        <taxon>Bacteroidota</taxon>
        <taxon>Flavobacteriia</taxon>
        <taxon>Flavobacteriales</taxon>
        <taxon>Flavobacteriaceae</taxon>
        <taxon>Formosa</taxon>
    </lineage>
</organism>
<dbReference type="Pfam" id="PF13419">
    <property type="entry name" value="HAD_2"/>
    <property type="match status" value="1"/>
</dbReference>
<dbReference type="InterPro" id="IPR006439">
    <property type="entry name" value="HAD-SF_hydro_IA"/>
</dbReference>
<reference evidence="5 6" key="1">
    <citation type="submission" date="2019-07" db="EMBL/GenBank/DDBJ databases">
        <title>Genome sequencing for Formosa sp. PS13.</title>
        <authorList>
            <person name="Park S.-J."/>
        </authorList>
    </citation>
    <scope>NUCLEOTIDE SEQUENCE [LARGE SCALE GENOMIC DNA]</scope>
    <source>
        <strain evidence="5 6">PS13</strain>
    </source>
</reference>
<dbReference type="InterPro" id="IPR051400">
    <property type="entry name" value="HAD-like_hydrolase"/>
</dbReference>